<feature type="region of interest" description="Disordered" evidence="1">
    <location>
        <begin position="1"/>
        <end position="53"/>
    </location>
</feature>
<accession>A0AAX4I5V1</accession>
<evidence type="ECO:0000256" key="1">
    <source>
        <dbReference type="SAM" id="MobiDB-lite"/>
    </source>
</evidence>
<dbReference type="GeneID" id="87939860"/>
<gene>
    <name evidence="3" type="ORF">CDEST_03357</name>
</gene>
<feature type="compositionally biased region" description="Basic and acidic residues" evidence="1">
    <location>
        <begin position="31"/>
        <end position="43"/>
    </location>
</feature>
<evidence type="ECO:0000259" key="2">
    <source>
        <dbReference type="Pfam" id="PF25422"/>
    </source>
</evidence>
<dbReference type="EMBL" id="CP137306">
    <property type="protein sequence ID" value="WQF78343.1"/>
    <property type="molecule type" value="Genomic_DNA"/>
</dbReference>
<feature type="compositionally biased region" description="Basic and acidic residues" evidence="1">
    <location>
        <begin position="1044"/>
        <end position="1053"/>
    </location>
</feature>
<dbReference type="KEGG" id="cdet:87939860"/>
<feature type="domain" description="DUF7892" evidence="2">
    <location>
        <begin position="839"/>
        <end position="994"/>
    </location>
</feature>
<dbReference type="RefSeq" id="XP_062775567.1">
    <property type="nucleotide sequence ID" value="XM_062919516.1"/>
</dbReference>
<feature type="region of interest" description="Disordered" evidence="1">
    <location>
        <begin position="498"/>
        <end position="530"/>
    </location>
</feature>
<feature type="region of interest" description="Disordered" evidence="1">
    <location>
        <begin position="1005"/>
        <end position="1075"/>
    </location>
</feature>
<feature type="region of interest" description="Disordered" evidence="1">
    <location>
        <begin position="680"/>
        <end position="707"/>
    </location>
</feature>
<evidence type="ECO:0000313" key="4">
    <source>
        <dbReference type="Proteomes" id="UP001322277"/>
    </source>
</evidence>
<dbReference type="Pfam" id="PF25422">
    <property type="entry name" value="DUF7892"/>
    <property type="match status" value="1"/>
</dbReference>
<feature type="compositionally biased region" description="Polar residues" evidence="1">
    <location>
        <begin position="1111"/>
        <end position="1123"/>
    </location>
</feature>
<organism evidence="3 4">
    <name type="scientific">Colletotrichum destructivum</name>
    <dbReference type="NCBI Taxonomy" id="34406"/>
    <lineage>
        <taxon>Eukaryota</taxon>
        <taxon>Fungi</taxon>
        <taxon>Dikarya</taxon>
        <taxon>Ascomycota</taxon>
        <taxon>Pezizomycotina</taxon>
        <taxon>Sordariomycetes</taxon>
        <taxon>Hypocreomycetidae</taxon>
        <taxon>Glomerellales</taxon>
        <taxon>Glomerellaceae</taxon>
        <taxon>Colletotrichum</taxon>
        <taxon>Colletotrichum destructivum species complex</taxon>
    </lineage>
</organism>
<evidence type="ECO:0000313" key="3">
    <source>
        <dbReference type="EMBL" id="WQF78343.1"/>
    </source>
</evidence>
<feature type="compositionally biased region" description="Polar residues" evidence="1">
    <location>
        <begin position="506"/>
        <end position="521"/>
    </location>
</feature>
<feature type="region of interest" description="Disordered" evidence="1">
    <location>
        <begin position="387"/>
        <end position="406"/>
    </location>
</feature>
<feature type="compositionally biased region" description="Basic and acidic residues" evidence="1">
    <location>
        <begin position="1022"/>
        <end position="1031"/>
    </location>
</feature>
<feature type="compositionally biased region" description="Polar residues" evidence="1">
    <location>
        <begin position="1054"/>
        <end position="1069"/>
    </location>
</feature>
<feature type="region of interest" description="Disordered" evidence="1">
    <location>
        <begin position="1091"/>
        <end position="1131"/>
    </location>
</feature>
<keyword evidence="4" id="KW-1185">Reference proteome</keyword>
<dbReference type="InterPro" id="IPR036047">
    <property type="entry name" value="F-box-like_dom_sf"/>
</dbReference>
<feature type="compositionally biased region" description="Polar residues" evidence="1">
    <location>
        <begin position="387"/>
        <end position="397"/>
    </location>
</feature>
<dbReference type="SUPFAM" id="SSF81383">
    <property type="entry name" value="F-box domain"/>
    <property type="match status" value="1"/>
</dbReference>
<dbReference type="InterPro" id="IPR057214">
    <property type="entry name" value="DUF7892"/>
</dbReference>
<protein>
    <submittedName>
        <fullName evidence="3">F-box-like domain superfamily protein</fullName>
    </submittedName>
</protein>
<sequence>MVPLAQSPYCSSPRYDAKGSQSVGFSSLEDISQRAESSLEHGKRPNSMGNRPSRVDFLDQAVPALQDHLVQSGKRKTTHSPEGVECTGYVQGNPKKVKLGAEEEQQSHLTRDKAQLPPEIWHHIFTFIPTRRLGVLLRVNRLFNEYLDPRFSSRSHPSPSEYSRCIKPLLPDTIWQLSRRLHWPRMPAPLRNRTELDMWRLCCAKVCNLCGAAKSIQQQQESYNSWRLGPGLDGLAPIFAFGITCCGPCLLKGSVKEIDLLLSSTTPSSLIPALAYVLVTSELQVVPPSTMTSILISEKLETTKLYLASSIVTAKEDLRAAQHLGTAAVEEWLAGLDARGKDLRSDAARWERWAATGGLALINQQIRRQPNHELNGPVHAVLMRASPGTSKSVAGQESQEDKSLSPTSIAMDHQLDSPANANRASKHQEQRERDHEEAAALKALRRAEIERRAMQIEPPLPPNLLVHMTCFQTAIKTTAPLDDNAWGTLLPKLLAERTDAERSKNKSLSISPIASPETNHGSLKKVTDKDWDDIQGPVRAQISKYADDIVRNSWGKGRKVKKENSPRFAAEVLLSVRARFYAAVAQDAAVAIAADQQPVVDPPEGPFTQKLTLENMKWVFDTKIKPHTESYRKELFLCNGCDSNRFYGFEGVIQHYAAKHTKALSLGNVVVHWRAEWPEQSPFRPNARPTKHDQPTTSNVPPSHASPVQAQYGVYDTLHHGGSMHAPPFNFLLGQVAPTPSYPPQHTGPYPPPHPYTEGNFVSFAPYLGSGYGANGGSQTYVTAPTGFGLHPGLPGPLEYPPSIPGPLYPGQPHHAESMQNNNQPQSVAAMGSPFPSFYYTQMEIVARSARDTWNALSSVRDLPGPLRVYVVIYHVVKRFRLRFSEAPSLRIFNDGLSNNKEMRPVRNVNGLMCKSCTLGLGPSVNSDRKTFSLPQLVNHFENRHLEFPKVSDWGQPSLDWTQHMVLLPEVSEMPDLRGILGHKGHKFNLVNEAAPWFFTKLSEPSRRPQNAWPRGVSNPDAPHHPVDNARRPRPLQPNGRGNKCPDWRDSTFTRDPSNVRQAEVSQKRPSPFGFNDCTTAVHGPFFDPHRARETRPQFDPPVSDTHWSDAWNSPSRSNNQPYESMYNGGGHLEITDTPRHRVSPTHGPDRTNLVKTGRRHLRERSQAPGLSLAESISEQYAGCRVGEERFFHVSDQNASVGPRLARERTQPMPQDTQLGRVPRSATIFRPTSAGPPPPKEPDKFTLTAALESYLARGRDVPTQIYNDGLMTCDPGIEMRRDAAHESYQPAYRAQQKEHVEVVDHARQGLSNRQSREPYLLHFPGDSYEAAYTQCPPADQLSGHAGGRRKAVYLYANELRNSPVQYEEQYEIVLMRDTEGEYVVRRPILRDREPPHILYEEDRRVHLDQEAYPPSYGSVYESTPREGNLGGRPAPASMRQVSLRTGDSLPLYEEYDPSVPAPMSSSSEARGFGH</sequence>
<name>A0AAX4I5V1_9PEZI</name>
<dbReference type="Proteomes" id="UP001322277">
    <property type="component" value="Chromosome 2"/>
</dbReference>
<proteinExistence type="predicted"/>
<feature type="region of interest" description="Disordered" evidence="1">
    <location>
        <begin position="1415"/>
        <end position="1474"/>
    </location>
</feature>
<feature type="compositionally biased region" description="Polar residues" evidence="1">
    <location>
        <begin position="695"/>
        <end position="707"/>
    </location>
</feature>
<reference evidence="4" key="1">
    <citation type="journal article" date="2023" name="bioRxiv">
        <title>Complete genome of the Medicago anthracnose fungus, Colletotrichum destructivum, reveals a mini-chromosome-like region within a core chromosome.</title>
        <authorList>
            <person name="Lapalu N."/>
            <person name="Simon A."/>
            <person name="Lu A."/>
            <person name="Plaumann P.-L."/>
            <person name="Amselem J."/>
            <person name="Pigne S."/>
            <person name="Auger A."/>
            <person name="Koch C."/>
            <person name="Dallery J.-F."/>
            <person name="O'Connell R.J."/>
        </authorList>
    </citation>
    <scope>NUCLEOTIDE SEQUENCE [LARGE SCALE GENOMIC DNA]</scope>
    <source>
        <strain evidence="4">CBS 520.97</strain>
    </source>
</reference>
<dbReference type="CDD" id="cd09917">
    <property type="entry name" value="F-box_SF"/>
    <property type="match status" value="1"/>
</dbReference>